<dbReference type="Proteomes" id="UP001140087">
    <property type="component" value="Unassembled WGS sequence"/>
</dbReference>
<name>A0ACC1KXD1_9FUNG</name>
<keyword evidence="2" id="KW-1185">Reference proteome</keyword>
<accession>A0ACC1KXD1</accession>
<evidence type="ECO:0000313" key="2">
    <source>
        <dbReference type="Proteomes" id="UP001140087"/>
    </source>
</evidence>
<comment type="caution">
    <text evidence="1">The sequence shown here is derived from an EMBL/GenBank/DDBJ whole genome shotgun (WGS) entry which is preliminary data.</text>
</comment>
<feature type="non-terminal residue" evidence="1">
    <location>
        <position position="344"/>
    </location>
</feature>
<keyword evidence="1" id="KW-0418">Kinase</keyword>
<sequence length="344" mass="36927">IRGTWIGTWGTPTAAPKLAAFDLDGTLICVKSKARFPKGADDWRFFCPAVPEVLRRMHQQGYRVVILSNQNGLRAAKGTSELSARARDFRTKVASIARAVDIPLTVVVATEKDYMRKPGPGMWHMVLQLNEDVAVDTASSFFVGDAAGRPAGWRPGVAADFSDSDLAFALNVGIPFYTPEEAFAAEVCALPEPLPLPAPELREIARVPAAQRRGDPAAHAGLLEAIGRHVDEAKQAACGVLAILVGPPACGKSTFARAQLAPLGFERVNMDELKTRKKCTDAVAHALDRRACVVVDNTNPDAAARQPFVALAHAAGARCIAVVFAHEPRDLALHNNCFRAQLAQ</sequence>
<organism evidence="1 2">
    <name type="scientific">Coemansia helicoidea</name>
    <dbReference type="NCBI Taxonomy" id="1286919"/>
    <lineage>
        <taxon>Eukaryota</taxon>
        <taxon>Fungi</taxon>
        <taxon>Fungi incertae sedis</taxon>
        <taxon>Zoopagomycota</taxon>
        <taxon>Kickxellomycotina</taxon>
        <taxon>Kickxellomycetes</taxon>
        <taxon>Kickxellales</taxon>
        <taxon>Kickxellaceae</taxon>
        <taxon>Coemansia</taxon>
    </lineage>
</organism>
<evidence type="ECO:0000313" key="1">
    <source>
        <dbReference type="EMBL" id="KAJ2796837.1"/>
    </source>
</evidence>
<proteinExistence type="predicted"/>
<reference evidence="1" key="1">
    <citation type="submission" date="2022-07" db="EMBL/GenBank/DDBJ databases">
        <title>Phylogenomic reconstructions and comparative analyses of Kickxellomycotina fungi.</title>
        <authorList>
            <person name="Reynolds N.K."/>
            <person name="Stajich J.E."/>
            <person name="Barry K."/>
            <person name="Grigoriev I.V."/>
            <person name="Crous P."/>
            <person name="Smith M.E."/>
        </authorList>
    </citation>
    <scope>NUCLEOTIDE SEQUENCE</scope>
    <source>
        <strain evidence="1">BCRC 34780</strain>
    </source>
</reference>
<feature type="non-terminal residue" evidence="1">
    <location>
        <position position="1"/>
    </location>
</feature>
<protein>
    <submittedName>
        <fullName evidence="1">DNA kinase/phosphatase Pnk1</fullName>
    </submittedName>
</protein>
<dbReference type="EMBL" id="JANBUN010001760">
    <property type="protein sequence ID" value="KAJ2796837.1"/>
    <property type="molecule type" value="Genomic_DNA"/>
</dbReference>
<keyword evidence="1" id="KW-0808">Transferase</keyword>
<gene>
    <name evidence="1" type="primary">pnk1_2</name>
    <name evidence="1" type="ORF">H4R21_004557</name>
</gene>